<dbReference type="InterPro" id="IPR016050">
    <property type="entry name" value="Proteasome_bsu_CS"/>
</dbReference>
<keyword evidence="8" id="KW-1185">Reference proteome</keyword>
<evidence type="ECO:0000313" key="8">
    <source>
        <dbReference type="Proteomes" id="UP001500889"/>
    </source>
</evidence>
<comment type="subunit">
    <text evidence="5">The 26S proteasome consists of a 20S proteasome core and two 19S regulatory subunits. The 20S proteasome core is composed of 28 subunits that are arranged in four stacked rings, resulting in a barrel-shaped structure. The two end rings are each formed by seven alpha subunits, and the two central rings are each formed by seven beta subunits. The catalytic chamber with the active sites is on the inside of the barrel.</text>
</comment>
<dbReference type="Gene3D" id="3.60.20.10">
    <property type="entry name" value="Glutamine Phosphoribosylpyrophosphate, subunit 1, domain 1"/>
    <property type="match status" value="1"/>
</dbReference>
<dbReference type="InterPro" id="IPR023333">
    <property type="entry name" value="Proteasome_suB-type"/>
</dbReference>
<dbReference type="GO" id="GO:0005634">
    <property type="term" value="C:nucleus"/>
    <property type="evidence" value="ECO:0007669"/>
    <property type="project" value="UniProtKB-SubCell"/>
</dbReference>
<keyword evidence="2 6" id="KW-0647">Proteasome</keyword>
<accession>A0AAU9FUM8</accession>
<dbReference type="PIRSF" id="PIRSF001213">
    <property type="entry name" value="Psome_endopept_beta"/>
    <property type="match status" value="1"/>
</dbReference>
<dbReference type="InterPro" id="IPR016295">
    <property type="entry name" value="Proteasome_beta4"/>
</dbReference>
<comment type="subcellular location">
    <subcellularLocation>
        <location evidence="6">Cytoplasm</location>
    </subcellularLocation>
    <subcellularLocation>
        <location evidence="6">Nucleus</location>
    </subcellularLocation>
</comment>
<evidence type="ECO:0000256" key="2">
    <source>
        <dbReference type="ARBA" id="ARBA00022942"/>
    </source>
</evidence>
<sequence length="246" mass="27619">MINQEYDRASAEQVDEFLKFIGINKDPARVAINTGASVIGIRFDTGVVVAADTCVHYGSMPRFQSVDRVFKINEQIVMGGSGDFADIQMFKRTIDAQVVTDRIYQDTAEMKPKSLAGWLRQVTYARRSANDITPVAVVVGGMEPNAGPYLSYIDFRGVQVEDYVATTDAAQHLVLPMVRDKKPKDREFTEEEAIALIRQGMESLHYRDARAIPYYTVGFCTASGCHIEGPYKVNEDWTLVRHNRPQ</sequence>
<dbReference type="InterPro" id="IPR029055">
    <property type="entry name" value="Ntn_hydrolases_N"/>
</dbReference>
<dbReference type="GO" id="GO:0051603">
    <property type="term" value="P:proteolysis involved in protein catabolic process"/>
    <property type="evidence" value="ECO:0007669"/>
    <property type="project" value="InterPro"/>
</dbReference>
<dbReference type="PANTHER" id="PTHR32194">
    <property type="entry name" value="METALLOPROTEASE TLDD"/>
    <property type="match status" value="1"/>
</dbReference>
<comment type="function">
    <text evidence="4">Non-catalytic component of the proteasome, a multicatalytic proteinase complex which is characterized by its ability to cleave peptides with Arg, Phe, Tyr, Leu, and Glu adjacent to the leaving group at neutral or slightly basic pH. The proteasome has an ATP-dependent proteolytic activity.</text>
</comment>
<protein>
    <recommendedName>
        <fullName evidence="6">Proteasome subunit beta</fullName>
    </recommendedName>
</protein>
<dbReference type="AlphaFoldDB" id="A0AAU9FUM8"/>
<name>A0AAU9FUM8_DROMD</name>
<dbReference type="GO" id="GO:0005737">
    <property type="term" value="C:cytoplasm"/>
    <property type="evidence" value="ECO:0007669"/>
    <property type="project" value="UniProtKB-SubCell"/>
</dbReference>
<dbReference type="EMBL" id="AP029265">
    <property type="protein sequence ID" value="BFF99315.1"/>
    <property type="molecule type" value="Genomic_DNA"/>
</dbReference>
<evidence type="ECO:0000256" key="5">
    <source>
        <dbReference type="ARBA" id="ARBA00026071"/>
    </source>
</evidence>
<proteinExistence type="inferred from homology"/>
<gene>
    <name evidence="7" type="ORF">DMAD_07249</name>
</gene>
<evidence type="ECO:0000313" key="7">
    <source>
        <dbReference type="EMBL" id="BFF99315.1"/>
    </source>
</evidence>
<dbReference type="SUPFAM" id="SSF56235">
    <property type="entry name" value="N-terminal nucleophile aminohydrolases (Ntn hydrolases)"/>
    <property type="match status" value="1"/>
</dbReference>
<evidence type="ECO:0000256" key="3">
    <source>
        <dbReference type="ARBA" id="ARBA00023242"/>
    </source>
</evidence>
<evidence type="ECO:0000256" key="1">
    <source>
        <dbReference type="ARBA" id="ARBA00022490"/>
    </source>
</evidence>
<dbReference type="PANTHER" id="PTHR32194:SF6">
    <property type="entry name" value="PROTEASOME SUBUNIT BETA"/>
    <property type="match status" value="1"/>
</dbReference>
<dbReference type="InterPro" id="IPR001353">
    <property type="entry name" value="Proteasome_sua/b"/>
</dbReference>
<keyword evidence="3 6" id="KW-0539">Nucleus</keyword>
<evidence type="ECO:0000256" key="4">
    <source>
        <dbReference type="ARBA" id="ARBA00024953"/>
    </source>
</evidence>
<comment type="similarity">
    <text evidence="6">Belongs to the peptidase T1B family.</text>
</comment>
<organism evidence="7 8">
    <name type="scientific">Drosophila madeirensis</name>
    <name type="common">Fruit fly</name>
    <dbReference type="NCBI Taxonomy" id="30013"/>
    <lineage>
        <taxon>Eukaryota</taxon>
        <taxon>Metazoa</taxon>
        <taxon>Ecdysozoa</taxon>
        <taxon>Arthropoda</taxon>
        <taxon>Hexapoda</taxon>
        <taxon>Insecta</taxon>
        <taxon>Pterygota</taxon>
        <taxon>Neoptera</taxon>
        <taxon>Endopterygota</taxon>
        <taxon>Diptera</taxon>
        <taxon>Brachycera</taxon>
        <taxon>Muscomorpha</taxon>
        <taxon>Ephydroidea</taxon>
        <taxon>Drosophilidae</taxon>
        <taxon>Drosophila</taxon>
        <taxon>Sophophora</taxon>
    </lineage>
</organism>
<dbReference type="GO" id="GO:0019774">
    <property type="term" value="C:proteasome core complex, beta-subunit complex"/>
    <property type="evidence" value="ECO:0007669"/>
    <property type="project" value="UniProtKB-UniRule"/>
</dbReference>
<dbReference type="Proteomes" id="UP001500889">
    <property type="component" value="Chromosome J"/>
</dbReference>
<keyword evidence="1 6" id="KW-0963">Cytoplasm</keyword>
<reference evidence="7 8" key="1">
    <citation type="submission" date="2024-02" db="EMBL/GenBank/DDBJ databases">
        <title>A chromosome-level genome assembly of Drosophila madeirensis, a fruit fly species endemic to Madeira island.</title>
        <authorList>
            <person name="Tomihara K."/>
            <person name="Llopart A."/>
            <person name="Yamamoto D."/>
        </authorList>
    </citation>
    <scope>NUCLEOTIDE SEQUENCE [LARGE SCALE GENOMIC DNA]</scope>
    <source>
        <strain evidence="7 8">RF1</strain>
    </source>
</reference>
<evidence type="ECO:0000256" key="6">
    <source>
        <dbReference type="PIRNR" id="PIRNR001213"/>
    </source>
</evidence>
<dbReference type="PROSITE" id="PS00854">
    <property type="entry name" value="PROTEASOME_BETA_1"/>
    <property type="match status" value="1"/>
</dbReference>
<dbReference type="Pfam" id="PF00227">
    <property type="entry name" value="Proteasome"/>
    <property type="match status" value="1"/>
</dbReference>